<accession>R8VTK3</accession>
<evidence type="ECO:0000313" key="3">
    <source>
        <dbReference type="Proteomes" id="UP000013981"/>
    </source>
</evidence>
<keyword evidence="3" id="KW-1185">Reference proteome</keyword>
<name>R8VTK3_9FIRM</name>
<dbReference type="PATRIC" id="fig|1203606.4.peg.3013"/>
<dbReference type="Pfam" id="PF13672">
    <property type="entry name" value="PP2C_2"/>
    <property type="match status" value="1"/>
</dbReference>
<feature type="domain" description="PPM-type phosphatase" evidence="1">
    <location>
        <begin position="3"/>
        <end position="251"/>
    </location>
</feature>
<dbReference type="HOGENOM" id="CLU_1105517_0_0_9"/>
<dbReference type="OrthoDB" id="9801841at2"/>
<evidence type="ECO:0000259" key="1">
    <source>
        <dbReference type="PROSITE" id="PS51746"/>
    </source>
</evidence>
<comment type="caution">
    <text evidence="2">The sequence shown here is derived from an EMBL/GenBank/DDBJ whole genome shotgun (WGS) entry which is preliminary data.</text>
</comment>
<dbReference type="Proteomes" id="UP000013981">
    <property type="component" value="Unassembled WGS sequence"/>
</dbReference>
<reference evidence="2 3" key="1">
    <citation type="submission" date="2013-01" db="EMBL/GenBank/DDBJ databases">
        <title>The Genome Sequence of Butyricicoccus pullicaecorum 1.2.</title>
        <authorList>
            <consortium name="The Broad Institute Genome Sequencing Platform"/>
            <person name="Earl A."/>
            <person name="Ward D."/>
            <person name="Feldgarden M."/>
            <person name="Gevers D."/>
            <person name="Van Immerseel F."/>
            <person name="Eeckhaut V."/>
            <person name="Walker B."/>
            <person name="Young S.K."/>
            <person name="Zeng Q."/>
            <person name="Gargeya S."/>
            <person name="Fitzgerald M."/>
            <person name="Haas B."/>
            <person name="Abouelleil A."/>
            <person name="Alvarado L."/>
            <person name="Arachchi H.M."/>
            <person name="Berlin A.M."/>
            <person name="Chapman S.B."/>
            <person name="Dewar J."/>
            <person name="Goldberg J."/>
            <person name="Griggs A."/>
            <person name="Gujja S."/>
            <person name="Hansen M."/>
            <person name="Howarth C."/>
            <person name="Imamovic A."/>
            <person name="Larimer J."/>
            <person name="McCowan C."/>
            <person name="Murphy C."/>
            <person name="Neiman D."/>
            <person name="Pearson M."/>
            <person name="Priest M."/>
            <person name="Roberts A."/>
            <person name="Saif S."/>
            <person name="Shea T."/>
            <person name="Sisk P."/>
            <person name="Sykes S."/>
            <person name="Wortman J."/>
            <person name="Nusbaum C."/>
            <person name="Birren B."/>
        </authorList>
    </citation>
    <scope>NUCLEOTIDE SEQUENCE [LARGE SCALE GENOMIC DNA]</scope>
    <source>
        <strain evidence="2 3">1.2</strain>
    </source>
</reference>
<dbReference type="SUPFAM" id="SSF81606">
    <property type="entry name" value="PP2C-like"/>
    <property type="match status" value="1"/>
</dbReference>
<dbReference type="EMBL" id="AQOB01000015">
    <property type="protein sequence ID" value="EOQ35586.1"/>
    <property type="molecule type" value="Genomic_DNA"/>
</dbReference>
<dbReference type="InterPro" id="IPR036457">
    <property type="entry name" value="PPM-type-like_dom_sf"/>
</dbReference>
<dbReference type="CDD" id="cd00143">
    <property type="entry name" value="PP2Cc"/>
    <property type="match status" value="1"/>
</dbReference>
<dbReference type="SMART" id="SM00332">
    <property type="entry name" value="PP2Cc"/>
    <property type="match status" value="1"/>
</dbReference>
<dbReference type="InterPro" id="IPR001932">
    <property type="entry name" value="PPM-type_phosphatase-like_dom"/>
</dbReference>
<proteinExistence type="predicted"/>
<gene>
    <name evidence="2" type="ORF">HMPREF1526_03053</name>
</gene>
<evidence type="ECO:0000313" key="2">
    <source>
        <dbReference type="EMBL" id="EOQ35586.1"/>
    </source>
</evidence>
<dbReference type="AlphaFoldDB" id="R8VTK3"/>
<dbReference type="RefSeq" id="WP_016149139.1">
    <property type="nucleotide sequence ID" value="NZ_KB976105.1"/>
</dbReference>
<dbReference type="Gene3D" id="3.60.40.10">
    <property type="entry name" value="PPM-type phosphatase domain"/>
    <property type="match status" value="1"/>
</dbReference>
<dbReference type="PROSITE" id="PS51746">
    <property type="entry name" value="PPM_2"/>
    <property type="match status" value="1"/>
</dbReference>
<protein>
    <recommendedName>
        <fullName evidence="1">PPM-type phosphatase domain-containing protein</fullName>
    </recommendedName>
</protein>
<organism evidence="2 3">
    <name type="scientific">Butyricicoccus pullicaecorum 1.2</name>
    <dbReference type="NCBI Taxonomy" id="1203606"/>
    <lineage>
        <taxon>Bacteria</taxon>
        <taxon>Bacillati</taxon>
        <taxon>Bacillota</taxon>
        <taxon>Clostridia</taxon>
        <taxon>Eubacteriales</taxon>
        <taxon>Butyricicoccaceae</taxon>
        <taxon>Butyricicoccus</taxon>
    </lineage>
</organism>
<dbReference type="eggNOG" id="COG0631">
    <property type="taxonomic scope" value="Bacteria"/>
</dbReference>
<sequence length="251" mass="26257">MEATYFFDSQVGGREDNQDCGLFYAFPFPQPVSAFILADGMGGLSHGADCARSTAAALCAELLYALYPTILAGNTLCGEDVARALKTSMCAAADRVYEAGRDRMSAAGSTLTAALLTSDSLVVGVIGDSPAYLVEDSHAQLLTPLHNLAFSQGITPNMPGYAQASCRLTQCIGTRPGDCLTPALYTCPRSSLSGRVLLLGSDGAFGALTDVQIGELVQSLRDQPHAVIPALFAAARQSGSTDNQTLFTVFL</sequence>